<gene>
    <name evidence="5" type="ORF">P879_02850</name>
</gene>
<evidence type="ECO:0000259" key="3">
    <source>
        <dbReference type="PROSITE" id="PS50195"/>
    </source>
</evidence>
<dbReference type="InterPro" id="IPR003114">
    <property type="entry name" value="Phox_assoc"/>
</dbReference>
<dbReference type="SUPFAM" id="SSF48097">
    <property type="entry name" value="Regulator of G-protein signaling, RGS"/>
    <property type="match status" value="1"/>
</dbReference>
<comment type="similarity">
    <text evidence="1">Belongs to the sorting nexin family.</text>
</comment>
<dbReference type="PANTHER" id="PTHR22775">
    <property type="entry name" value="SORTING NEXIN"/>
    <property type="match status" value="1"/>
</dbReference>
<dbReference type="Pfam" id="PF02194">
    <property type="entry name" value="PXA"/>
    <property type="match status" value="1"/>
</dbReference>
<sequence>MNWKLLGLLAVFCILTQYGVMFVVYCLVAGSCLFLGLLFSMNNVKYPDIFPKRICEMSKGIPVVTAIMDCEGVPSPKIKMSLTPALDVVFNQIISYIIRDYINSWYAPLTTDTVFISELHRLLQQITANTVKRVSHANWIPFLTEALPNDLASHIHIYRAMLKRHAEFPDKDPIKLFFDLEVEAEKSVCRELICSSKEHEQEYLRRISETFLFFVLPEEEYRVPAIRYIARELLVNAVLIPTIDLLSDPDFVNRSVAWFAKDSAYSSEYFIQALKMSDSAEELEVVVQQVNAFADKLRGRDTGGYNDSYIKSQLGSLEYLRKLCTQRLLQIKRGLAEKPENIIAYHLQPGMKLYDMSFQELMSTSVAVVSFLDFLTSSDKHSLLRLYINCVSYRENAQNLLGDAQARDSPPSIPSTLLALAESGNLKSDGSFSFATSDVDLDASKNDTDNIEDVLSVQNESLESMDSMSDDTLSLSCEADSVLSESASLEDNTEPPKATEMREDMRAFGVLLCSNLLKQLPPSIEPLVQKALRALTANQGPPDPNAFRAIELKLTEMLSDVQCFGAFKRSPQYVQLLAELDLLKDPSELSSTTDNQLPDTSELSPSCDEESATDVSSVPPTCLPTSPNSVGAVDKPTNQVSLPTSGFAIAPTPNVFKVDNIAEPDASLTDVKKNPDGHEALITSSTPLGAGLHAEIYAAQIVRTEIMRDSYAVYTLRVSCTQVVTGHTDSWQTLRRFRHFAEMHSIITDRCNNIPKLKLPSKRAFSNMNSQFLAKRRRELNDYLSVLCDPEFMAKYPQARPVIVEFLQPDSWDRGRFQSRGVSNILNPFRSVSNAMKSMPDTLADGFSRMFTGLQPPLQGNLLGNEGVSRRSPSFDTGRLSLLSLDSAKAGYPSDPTTVDDSPIGMLFLLVDEMFGLQQKTHLSREGNFVILRKIFQAFFGPRVNKMIIAKANEYTSPNRLAEFIAYLRDSVWPPTDPTHSTTRPGERDKETKLRTRVLCRTMLLGSVSVDLAQFLGHETTRRGVARMFRMLQEQRLNRRFVHFLLESVLYILFRPHQAQFESIIEKHLCPTNSGRNCHVHA</sequence>
<dbReference type="OrthoDB" id="5772781at2759"/>
<dbReference type="AlphaFoldDB" id="A0A8T0D229"/>
<dbReference type="PROSITE" id="PS51257">
    <property type="entry name" value="PROKAR_LIPOPROTEIN"/>
    <property type="match status" value="1"/>
</dbReference>
<dbReference type="SMART" id="SM00313">
    <property type="entry name" value="PXA"/>
    <property type="match status" value="1"/>
</dbReference>
<evidence type="ECO:0000313" key="6">
    <source>
        <dbReference type="Proteomes" id="UP000699462"/>
    </source>
</evidence>
<name>A0A8T0D229_9TREM</name>
<feature type="compositionally biased region" description="Polar residues" evidence="2">
    <location>
        <begin position="588"/>
        <end position="604"/>
    </location>
</feature>
<feature type="region of interest" description="Disordered" evidence="2">
    <location>
        <begin position="588"/>
        <end position="634"/>
    </location>
</feature>
<dbReference type="PROSITE" id="PS51207">
    <property type="entry name" value="PXA"/>
    <property type="match status" value="1"/>
</dbReference>
<protein>
    <recommendedName>
        <fullName evidence="7">Sorting nexin-13</fullName>
    </recommendedName>
</protein>
<dbReference type="SUPFAM" id="SSF64268">
    <property type="entry name" value="PX domain"/>
    <property type="match status" value="1"/>
</dbReference>
<accession>A0A8T0D229</accession>
<dbReference type="PROSITE" id="PS50195">
    <property type="entry name" value="PX"/>
    <property type="match status" value="1"/>
</dbReference>
<proteinExistence type="inferred from homology"/>
<organism evidence="5 6">
    <name type="scientific">Paragonimus westermani</name>
    <dbReference type="NCBI Taxonomy" id="34504"/>
    <lineage>
        <taxon>Eukaryota</taxon>
        <taxon>Metazoa</taxon>
        <taxon>Spiralia</taxon>
        <taxon>Lophotrochozoa</taxon>
        <taxon>Platyhelminthes</taxon>
        <taxon>Trematoda</taxon>
        <taxon>Digenea</taxon>
        <taxon>Plagiorchiida</taxon>
        <taxon>Troglotremata</taxon>
        <taxon>Troglotrematidae</taxon>
        <taxon>Paragonimus</taxon>
    </lineage>
</organism>
<dbReference type="InterPro" id="IPR036871">
    <property type="entry name" value="PX_dom_sf"/>
</dbReference>
<dbReference type="SMART" id="SM00312">
    <property type="entry name" value="PX"/>
    <property type="match status" value="1"/>
</dbReference>
<comment type="caution">
    <text evidence="5">The sequence shown here is derived from an EMBL/GenBank/DDBJ whole genome shotgun (WGS) entry which is preliminary data.</text>
</comment>
<evidence type="ECO:0008006" key="7">
    <source>
        <dbReference type="Google" id="ProtNLM"/>
    </source>
</evidence>
<feature type="compositionally biased region" description="Polar residues" evidence="2">
    <location>
        <begin position="613"/>
        <end position="629"/>
    </location>
</feature>
<dbReference type="GO" id="GO:0035091">
    <property type="term" value="F:phosphatidylinositol binding"/>
    <property type="evidence" value="ECO:0007669"/>
    <property type="project" value="InterPro"/>
</dbReference>
<dbReference type="Gene3D" id="3.30.1520.10">
    <property type="entry name" value="Phox-like domain"/>
    <property type="match status" value="1"/>
</dbReference>
<dbReference type="Proteomes" id="UP000699462">
    <property type="component" value="Unassembled WGS sequence"/>
</dbReference>
<feature type="domain" description="PX" evidence="3">
    <location>
        <begin position="692"/>
        <end position="814"/>
    </location>
</feature>
<dbReference type="InterPro" id="IPR036305">
    <property type="entry name" value="RGS_sf"/>
</dbReference>
<evidence type="ECO:0000313" key="5">
    <source>
        <dbReference type="EMBL" id="KAF8561905.1"/>
    </source>
</evidence>
<evidence type="ECO:0000256" key="1">
    <source>
        <dbReference type="ARBA" id="ARBA00010883"/>
    </source>
</evidence>
<dbReference type="Pfam" id="PF08628">
    <property type="entry name" value="Nexin_C"/>
    <property type="match status" value="1"/>
</dbReference>
<dbReference type="Pfam" id="PF00787">
    <property type="entry name" value="PX"/>
    <property type="match status" value="1"/>
</dbReference>
<reference evidence="5 6" key="1">
    <citation type="submission" date="2019-07" db="EMBL/GenBank/DDBJ databases">
        <title>Annotation for the trematode Paragonimus westermani.</title>
        <authorList>
            <person name="Choi Y.-J."/>
        </authorList>
    </citation>
    <scope>NUCLEOTIDE SEQUENCE [LARGE SCALE GENOMIC DNA]</scope>
    <source>
        <strain evidence="5">180907_Pwestermani</strain>
    </source>
</reference>
<dbReference type="PANTHER" id="PTHR22775:SF3">
    <property type="entry name" value="SORTING NEXIN-13"/>
    <property type="match status" value="1"/>
</dbReference>
<keyword evidence="6" id="KW-1185">Reference proteome</keyword>
<evidence type="ECO:0000259" key="4">
    <source>
        <dbReference type="PROSITE" id="PS51207"/>
    </source>
</evidence>
<dbReference type="InterPro" id="IPR013937">
    <property type="entry name" value="Sorting_nexin_C"/>
</dbReference>
<dbReference type="EMBL" id="JTDF01021388">
    <property type="protein sequence ID" value="KAF8561905.1"/>
    <property type="molecule type" value="Genomic_DNA"/>
</dbReference>
<evidence type="ECO:0000256" key="2">
    <source>
        <dbReference type="SAM" id="MobiDB-lite"/>
    </source>
</evidence>
<dbReference type="GO" id="GO:0005769">
    <property type="term" value="C:early endosome"/>
    <property type="evidence" value="ECO:0007669"/>
    <property type="project" value="TreeGrafter"/>
</dbReference>
<dbReference type="InterPro" id="IPR001683">
    <property type="entry name" value="PX_dom"/>
</dbReference>
<feature type="domain" description="PXA" evidence="4">
    <location>
        <begin position="83"/>
        <end position="264"/>
    </location>
</feature>